<dbReference type="PANTHER" id="PTHR43685">
    <property type="entry name" value="GLYCOSYLTRANSFERASE"/>
    <property type="match status" value="1"/>
</dbReference>
<dbReference type="Pfam" id="PF00535">
    <property type="entry name" value="Glycos_transf_2"/>
    <property type="match status" value="1"/>
</dbReference>
<protein>
    <submittedName>
        <fullName evidence="6">Glycosyltransferase</fullName>
        <ecNumber evidence="6">2.4.-.-</ecNumber>
    </submittedName>
</protein>
<evidence type="ECO:0000256" key="3">
    <source>
        <dbReference type="ARBA" id="ARBA00022679"/>
    </source>
</evidence>
<sequence length="300" mass="35040">MSVPRLSSQFNILHNRFPHSATPTVVAMSVYHGDNVEWVREAINSIVTQIYRKFVFIIVIDGEIPVKMMNLIKDAAFDDERIVIGQNDSNLGLASSMNHAIQWAMSLNPRYFARMDADDISVANRLERQISYMDKHHNIAVLGSALQEINEQGVHVGARVMPANHRQITYLLPRRCTLNHPTVVIRFDVFRAGFLYQGELKNTQDYFLWVTLAANGFIFRNLKDRLLKFRRVNDFYKRRGLSKSLNEYRARLYAMKKLRRLTVWNLFYATAVLCLRLMPSKVVKMAYRLDRHLLDRIIRH</sequence>
<gene>
    <name evidence="6" type="ORF">OCL06_09855</name>
</gene>
<proteinExistence type="inferred from homology"/>
<dbReference type="InterPro" id="IPR001173">
    <property type="entry name" value="Glyco_trans_2-like"/>
</dbReference>
<reference evidence="7" key="1">
    <citation type="submission" date="2023-07" db="EMBL/GenBank/DDBJ databases">
        <title>Study on multiphase classification of strain Alteromonas salexigens isolated from the Yellow Sea.</title>
        <authorList>
            <person name="Sun L."/>
        </authorList>
    </citation>
    <scope>NUCLEOTIDE SEQUENCE [LARGE SCALE GENOMIC DNA]</scope>
    <source>
        <strain evidence="7">ASW11-19</strain>
    </source>
</reference>
<feature type="transmembrane region" description="Helical" evidence="4">
    <location>
        <begin position="261"/>
        <end position="278"/>
    </location>
</feature>
<comment type="caution">
    <text evidence="6">The sequence shown here is derived from an EMBL/GenBank/DDBJ whole genome shotgun (WGS) entry which is preliminary data.</text>
</comment>
<evidence type="ECO:0000313" key="7">
    <source>
        <dbReference type="Proteomes" id="UP001209257"/>
    </source>
</evidence>
<dbReference type="EMBL" id="JAOTJC010000008">
    <property type="protein sequence ID" value="MCU7554903.1"/>
    <property type="molecule type" value="Genomic_DNA"/>
</dbReference>
<evidence type="ECO:0000259" key="5">
    <source>
        <dbReference type="Pfam" id="PF00535"/>
    </source>
</evidence>
<keyword evidence="4" id="KW-0472">Membrane</keyword>
<evidence type="ECO:0000256" key="4">
    <source>
        <dbReference type="SAM" id="Phobius"/>
    </source>
</evidence>
<dbReference type="PANTHER" id="PTHR43685:SF5">
    <property type="entry name" value="GLYCOSYLTRANSFERASE EPSE-RELATED"/>
    <property type="match status" value="1"/>
</dbReference>
<dbReference type="RefSeq" id="WP_262994031.1">
    <property type="nucleotide sequence ID" value="NZ_JAOTJC010000008.1"/>
</dbReference>
<keyword evidence="7" id="KW-1185">Reference proteome</keyword>
<organism evidence="6 7">
    <name type="scientific">Alteromonas salexigens</name>
    <dbReference type="NCBI Taxonomy" id="2982530"/>
    <lineage>
        <taxon>Bacteria</taxon>
        <taxon>Pseudomonadati</taxon>
        <taxon>Pseudomonadota</taxon>
        <taxon>Gammaproteobacteria</taxon>
        <taxon>Alteromonadales</taxon>
        <taxon>Alteromonadaceae</taxon>
        <taxon>Alteromonas/Salinimonas group</taxon>
        <taxon>Alteromonas</taxon>
    </lineage>
</organism>
<dbReference type="Gene3D" id="3.90.550.10">
    <property type="entry name" value="Spore Coat Polysaccharide Biosynthesis Protein SpsA, Chain A"/>
    <property type="match status" value="1"/>
</dbReference>
<dbReference type="SUPFAM" id="SSF53448">
    <property type="entry name" value="Nucleotide-diphospho-sugar transferases"/>
    <property type="match status" value="1"/>
</dbReference>
<evidence type="ECO:0000256" key="1">
    <source>
        <dbReference type="ARBA" id="ARBA00006739"/>
    </source>
</evidence>
<keyword evidence="2 6" id="KW-0328">Glycosyltransferase</keyword>
<feature type="domain" description="Glycosyltransferase 2-like" evidence="5">
    <location>
        <begin position="28"/>
        <end position="160"/>
    </location>
</feature>
<dbReference type="InterPro" id="IPR029044">
    <property type="entry name" value="Nucleotide-diphossugar_trans"/>
</dbReference>
<evidence type="ECO:0000313" key="6">
    <source>
        <dbReference type="EMBL" id="MCU7554903.1"/>
    </source>
</evidence>
<keyword evidence="3 6" id="KW-0808">Transferase</keyword>
<dbReference type="Proteomes" id="UP001209257">
    <property type="component" value="Unassembled WGS sequence"/>
</dbReference>
<keyword evidence="4" id="KW-0812">Transmembrane</keyword>
<keyword evidence="4" id="KW-1133">Transmembrane helix</keyword>
<accession>A0ABT2VPU8</accession>
<dbReference type="EC" id="2.4.-.-" evidence="6"/>
<dbReference type="GO" id="GO:0016757">
    <property type="term" value="F:glycosyltransferase activity"/>
    <property type="evidence" value="ECO:0007669"/>
    <property type="project" value="UniProtKB-KW"/>
</dbReference>
<dbReference type="InterPro" id="IPR050834">
    <property type="entry name" value="Glycosyltransf_2"/>
</dbReference>
<name>A0ABT2VPU8_9ALTE</name>
<comment type="similarity">
    <text evidence="1">Belongs to the glycosyltransferase 2 family.</text>
</comment>
<evidence type="ECO:0000256" key="2">
    <source>
        <dbReference type="ARBA" id="ARBA00022676"/>
    </source>
</evidence>